<keyword evidence="1" id="KW-0472">Membrane</keyword>
<evidence type="ECO:0000313" key="2">
    <source>
        <dbReference type="EMBL" id="EPD13081.1"/>
    </source>
</evidence>
<dbReference type="AlphaFoldDB" id="A0AB33Z1L8"/>
<evidence type="ECO:0000313" key="3">
    <source>
        <dbReference type="Proteomes" id="UP000015462"/>
    </source>
</evidence>
<organism evidence="2 3">
    <name type="scientific">Cycloclasticus pugetii</name>
    <dbReference type="NCBI Taxonomy" id="34068"/>
    <lineage>
        <taxon>Bacteria</taxon>
        <taxon>Pseudomonadati</taxon>
        <taxon>Pseudomonadota</taxon>
        <taxon>Gammaproteobacteria</taxon>
        <taxon>Thiotrichales</taxon>
        <taxon>Piscirickettsiaceae</taxon>
        <taxon>Cycloclasticus</taxon>
    </lineage>
</organism>
<accession>A0AB33Z1L8</accession>
<gene>
    <name evidence="2" type="ORF">L196_05550</name>
</gene>
<dbReference type="Proteomes" id="UP000015462">
    <property type="component" value="Unassembled WGS sequence"/>
</dbReference>
<keyword evidence="3" id="KW-1185">Reference proteome</keyword>
<comment type="caution">
    <text evidence="2">The sequence shown here is derived from an EMBL/GenBank/DDBJ whole genome shotgun (WGS) entry which is preliminary data.</text>
</comment>
<dbReference type="EMBL" id="ASHL01000004">
    <property type="protein sequence ID" value="EPD13081.1"/>
    <property type="molecule type" value="Genomic_DNA"/>
</dbReference>
<proteinExistence type="predicted"/>
<keyword evidence="1" id="KW-1133">Transmembrane helix</keyword>
<sequence length="60" mass="6587">MNKLLVAIVTLFPALAYAHQEHGHNLSENISHIFSNPEHVWPLSLGIVLIVVIGAAFSKK</sequence>
<reference evidence="2 3" key="1">
    <citation type="journal article" date="2013" name="Genome Announc.">
        <title>Genome Sequence of the Pyrene- and Fluoranthene-Degrading Bacterium Cycloclasticus sp. Strain PY97M.</title>
        <authorList>
            <person name="Cui Z."/>
            <person name="Xu G."/>
            <person name="Li Q."/>
            <person name="Gao W."/>
            <person name="Zheng L."/>
        </authorList>
    </citation>
    <scope>NUCLEOTIDE SEQUENCE [LARGE SCALE GENOMIC DNA]</scope>
    <source>
        <strain evidence="2 3">PY97M</strain>
    </source>
</reference>
<name>A0AB33Z1L8_9GAMM</name>
<keyword evidence="1" id="KW-0812">Transmembrane</keyword>
<protein>
    <recommendedName>
        <fullName evidence="4">HupE / UreJ protein</fullName>
    </recommendedName>
</protein>
<evidence type="ECO:0008006" key="4">
    <source>
        <dbReference type="Google" id="ProtNLM"/>
    </source>
</evidence>
<feature type="transmembrane region" description="Helical" evidence="1">
    <location>
        <begin position="40"/>
        <end position="58"/>
    </location>
</feature>
<evidence type="ECO:0000256" key="1">
    <source>
        <dbReference type="SAM" id="Phobius"/>
    </source>
</evidence>
<dbReference type="RefSeq" id="WP_016390251.1">
    <property type="nucleotide sequence ID" value="NZ_FQZJ01000003.1"/>
</dbReference>